<evidence type="ECO:0000313" key="1">
    <source>
        <dbReference type="EMBL" id="ASV88326.1"/>
    </source>
</evidence>
<dbReference type="KEGG" id="och:CES85_3023"/>
<proteinExistence type="predicted"/>
<reference evidence="1 2" key="1">
    <citation type="submission" date="2017-07" db="EMBL/GenBank/DDBJ databases">
        <title>Phylogenetic study on the rhizospheric bacterium Ochrobactrum sp. A44.</title>
        <authorList>
            <person name="Krzyzanowska D.M."/>
            <person name="Ossowicki A."/>
            <person name="Rajewska M."/>
            <person name="Maciag T."/>
            <person name="Kaczynski Z."/>
            <person name="Czerwicka M."/>
            <person name="Jafra S."/>
        </authorList>
    </citation>
    <scope>NUCLEOTIDE SEQUENCE [LARGE SCALE GENOMIC DNA]</scope>
    <source>
        <strain evidence="1 2">A44</strain>
        <plasmid evidence="1 2">unnamed1</plasmid>
    </source>
</reference>
<geneLocation type="plasmid" evidence="1 2">
    <name>unnamed1</name>
</geneLocation>
<protein>
    <submittedName>
        <fullName evidence="1">Uncharacterized protein</fullName>
    </submittedName>
</protein>
<dbReference type="AlphaFoldDB" id="A0A248UNW9"/>
<keyword evidence="1" id="KW-0614">Plasmid</keyword>
<dbReference type="EMBL" id="CP022605">
    <property type="protein sequence ID" value="ASV88326.1"/>
    <property type="molecule type" value="Genomic_DNA"/>
</dbReference>
<gene>
    <name evidence="1" type="ORF">CES85_3023</name>
</gene>
<accession>A0A248UNW9</accession>
<dbReference type="Proteomes" id="UP000215256">
    <property type="component" value="Plasmid unnamed1"/>
</dbReference>
<organism evidence="1 2">
    <name type="scientific">Ochrobactrum quorumnocens</name>
    <dbReference type="NCBI Taxonomy" id="271865"/>
    <lineage>
        <taxon>Bacteria</taxon>
        <taxon>Pseudomonadati</taxon>
        <taxon>Pseudomonadota</taxon>
        <taxon>Alphaproteobacteria</taxon>
        <taxon>Hyphomicrobiales</taxon>
        <taxon>Brucellaceae</taxon>
        <taxon>Brucella/Ochrobactrum group</taxon>
        <taxon>Ochrobactrum</taxon>
    </lineage>
</organism>
<evidence type="ECO:0000313" key="2">
    <source>
        <dbReference type="Proteomes" id="UP000215256"/>
    </source>
</evidence>
<name>A0A248UNW9_9HYPH</name>
<sequence length="37" mass="4088">MESHLIGPRRHAECLGISPDWLSYAAASRIDLALYSS</sequence>